<sequence length="515" mass="54798">MARRALWCALAAAALARAAEYEPVTRRPLLRAAAAASESGGLAAAERVLVEAALRDGAEPTAWVGLGMLHAQTGRRKEAAATLWAGLERLVAARRRGGGGGEGLAADEAAVGAMVQAELTKPPCCARLLCPARSDDVREVSSQVSDCLAAAPLSALRREEESAPYAWAGGVEPMIADVDGPAALLPLSAGGHVMITRRPQHEGDARAPPLCAVWPAEHLSFRLFSDLREDPSLLKESSVDATFAEAADVVVPRGSAAASVLHALDTRTFFHFLREGVVPSLLLLDTRLPLLLLPDTTRWRAWIEALRPSSSTTELLFVPPRHSVFIPSGATLSFAPAYDMRWLSEMSGAALLLVRARLDQLPPPAACAAPEDRRVVYVSRNDSSVRAVHREGKLLEALRSAARVDGWSFDAVLLSQLPFDETRALLRDAAAVVGPHGAGLFNAPLFAPPGARLIAFGLEGHDVEKEDNLRAACQAVGMELLTPPGVAARFVGNYTLTDRLRAAVVQSVRQALRGS</sequence>
<dbReference type="AlphaFoldDB" id="A0AB34J9L9"/>
<gene>
    <name evidence="3" type="ORF">AB1Y20_004206</name>
</gene>
<dbReference type="EMBL" id="JBGBPQ010000012">
    <property type="protein sequence ID" value="KAL1515145.1"/>
    <property type="molecule type" value="Genomic_DNA"/>
</dbReference>
<feature type="domain" description="Glycosyltransferase 61 catalytic" evidence="2">
    <location>
        <begin position="269"/>
        <end position="454"/>
    </location>
</feature>
<dbReference type="GO" id="GO:0016757">
    <property type="term" value="F:glycosyltransferase activity"/>
    <property type="evidence" value="ECO:0007669"/>
    <property type="project" value="InterPro"/>
</dbReference>
<reference evidence="3 4" key="1">
    <citation type="journal article" date="2024" name="Science">
        <title>Giant polyketide synthase enzymes in the biosynthesis of giant marine polyether toxins.</title>
        <authorList>
            <person name="Fallon T.R."/>
            <person name="Shende V.V."/>
            <person name="Wierzbicki I.H."/>
            <person name="Pendleton A.L."/>
            <person name="Watervoot N.F."/>
            <person name="Auber R.P."/>
            <person name="Gonzalez D.J."/>
            <person name="Wisecaver J.H."/>
            <person name="Moore B.S."/>
        </authorList>
    </citation>
    <scope>NUCLEOTIDE SEQUENCE [LARGE SCALE GENOMIC DNA]</scope>
    <source>
        <strain evidence="3 4">12B1</strain>
    </source>
</reference>
<protein>
    <recommendedName>
        <fullName evidence="2">Glycosyltransferase 61 catalytic domain-containing protein</fullName>
    </recommendedName>
</protein>
<comment type="caution">
    <text evidence="3">The sequence shown here is derived from an EMBL/GenBank/DDBJ whole genome shotgun (WGS) entry which is preliminary data.</text>
</comment>
<accession>A0AB34J9L9</accession>
<feature type="signal peptide" evidence="1">
    <location>
        <begin position="1"/>
        <end position="18"/>
    </location>
</feature>
<dbReference type="InterPro" id="IPR049625">
    <property type="entry name" value="Glyco_transf_61_cat"/>
</dbReference>
<evidence type="ECO:0000313" key="3">
    <source>
        <dbReference type="EMBL" id="KAL1515145.1"/>
    </source>
</evidence>
<name>A0AB34J9L9_PRYPA</name>
<dbReference type="Proteomes" id="UP001515480">
    <property type="component" value="Unassembled WGS sequence"/>
</dbReference>
<evidence type="ECO:0000313" key="4">
    <source>
        <dbReference type="Proteomes" id="UP001515480"/>
    </source>
</evidence>
<keyword evidence="1" id="KW-0732">Signal</keyword>
<organism evidence="3 4">
    <name type="scientific">Prymnesium parvum</name>
    <name type="common">Toxic golden alga</name>
    <dbReference type="NCBI Taxonomy" id="97485"/>
    <lineage>
        <taxon>Eukaryota</taxon>
        <taxon>Haptista</taxon>
        <taxon>Haptophyta</taxon>
        <taxon>Prymnesiophyceae</taxon>
        <taxon>Prymnesiales</taxon>
        <taxon>Prymnesiaceae</taxon>
        <taxon>Prymnesium</taxon>
    </lineage>
</organism>
<proteinExistence type="predicted"/>
<keyword evidence="4" id="KW-1185">Reference proteome</keyword>
<evidence type="ECO:0000259" key="2">
    <source>
        <dbReference type="Pfam" id="PF04577"/>
    </source>
</evidence>
<dbReference type="Pfam" id="PF04577">
    <property type="entry name" value="Glyco_transf_61"/>
    <property type="match status" value="1"/>
</dbReference>
<evidence type="ECO:0000256" key="1">
    <source>
        <dbReference type="SAM" id="SignalP"/>
    </source>
</evidence>
<feature type="chain" id="PRO_5044212278" description="Glycosyltransferase 61 catalytic domain-containing protein" evidence="1">
    <location>
        <begin position="19"/>
        <end position="515"/>
    </location>
</feature>